<dbReference type="SUPFAM" id="SSF47203">
    <property type="entry name" value="Acyl-CoA dehydrogenase C-terminal domain-like"/>
    <property type="match status" value="1"/>
</dbReference>
<dbReference type="OrthoDB" id="9780544at2"/>
<dbReference type="Gene3D" id="1.20.140.10">
    <property type="entry name" value="Butyryl-CoA Dehydrogenase, subunit A, domain 3"/>
    <property type="match status" value="1"/>
</dbReference>
<keyword evidence="6 8" id="KW-0274">FAD</keyword>
<dbReference type="InterPro" id="IPR009075">
    <property type="entry name" value="AcylCo_DH/oxidase_C"/>
</dbReference>
<evidence type="ECO:0000256" key="5">
    <source>
        <dbReference type="ARBA" id="ARBA00022630"/>
    </source>
</evidence>
<dbReference type="Proteomes" id="UP000028411">
    <property type="component" value="Unassembled WGS sequence"/>
</dbReference>
<feature type="domain" description="Acyl-CoA dehydrogenase/oxidase C-terminal" evidence="9">
    <location>
        <begin position="228"/>
        <end position="376"/>
    </location>
</feature>
<accession>A0A081RJS9</accession>
<dbReference type="FunFam" id="2.40.110.10:FF:000001">
    <property type="entry name" value="Acyl-CoA dehydrogenase, mitochondrial"/>
    <property type="match status" value="1"/>
</dbReference>
<gene>
    <name evidence="12" type="ORF">BV95_00090</name>
</gene>
<dbReference type="PROSITE" id="PS00072">
    <property type="entry name" value="ACYL_COA_DH_1"/>
    <property type="match status" value="1"/>
</dbReference>
<dbReference type="InterPro" id="IPR036250">
    <property type="entry name" value="AcylCo_DH-like_C"/>
</dbReference>
<dbReference type="PATRIC" id="fig|46429.4.peg.90"/>
<dbReference type="PANTHER" id="PTHR43884">
    <property type="entry name" value="ACYL-COA DEHYDROGENASE"/>
    <property type="match status" value="1"/>
</dbReference>
<dbReference type="GO" id="GO:0009083">
    <property type="term" value="P:branched-chain amino acid catabolic process"/>
    <property type="evidence" value="ECO:0007669"/>
    <property type="project" value="UniProtKB-KW"/>
</dbReference>
<evidence type="ECO:0000256" key="4">
    <source>
        <dbReference type="ARBA" id="ARBA00022456"/>
    </source>
</evidence>
<evidence type="ECO:0000256" key="1">
    <source>
        <dbReference type="ARBA" id="ARBA00001974"/>
    </source>
</evidence>
<comment type="cofactor">
    <cofactor evidence="1 8">
        <name>FAD</name>
        <dbReference type="ChEBI" id="CHEBI:57692"/>
    </cofactor>
</comment>
<dbReference type="PROSITE" id="PS00073">
    <property type="entry name" value="ACYL_COA_DH_2"/>
    <property type="match status" value="1"/>
</dbReference>
<dbReference type="eggNOG" id="COG1960">
    <property type="taxonomic scope" value="Bacteria"/>
</dbReference>
<evidence type="ECO:0000259" key="9">
    <source>
        <dbReference type="Pfam" id="PF00441"/>
    </source>
</evidence>
<evidence type="ECO:0000256" key="6">
    <source>
        <dbReference type="ARBA" id="ARBA00022827"/>
    </source>
</evidence>
<keyword evidence="5 8" id="KW-0285">Flavoprotein</keyword>
<dbReference type="PIRSF" id="PIRSF016578">
    <property type="entry name" value="HsaA"/>
    <property type="match status" value="1"/>
</dbReference>
<dbReference type="SUPFAM" id="SSF56645">
    <property type="entry name" value="Acyl-CoA dehydrogenase NM domain-like"/>
    <property type="match status" value="1"/>
</dbReference>
<keyword evidence="7 8" id="KW-0560">Oxidoreductase</keyword>
<comment type="caution">
    <text evidence="12">The sequence shown here is derived from an EMBL/GenBank/DDBJ whole genome shotgun (WGS) entry which is preliminary data.</text>
</comment>
<keyword evidence="4" id="KW-0101">Branched-chain amino acid catabolism</keyword>
<sequence length="384" mass="41765">MDAETFDLFRTTVQRFVAEKLIPAEDEVEEADAMPETIVQQMRDMGLFGLSVPEEYGGLGCTMAEEAAIIREITRASIAFRSIIGTTVGIGSQGIVMDGTEEQKREWLPKFATGEAIASFGLTEPEAGSDAASLRTVAIKDGDNYRITGTKRYITNAPRASVFTLMARTEPDVKGAAGISAFILPANTPGISLGKPDKKMGQKGSVTTDVILEDVVVPAKNIIGGVPGRGFKTAMKVLDRGRIHIAAVSLGMCQRLIDMSLQYALERKQFGQRIADFQLIQGMLADMKVDMLTAEALMQSVAAKFDAGEPVSLECAALKYYASEAVGRIADRAVQIHGGAGYMAEYKVERFYRDVRLLRIYEGTSQIQQTIIAKQMIRQAEAAR</sequence>
<evidence type="ECO:0000259" key="10">
    <source>
        <dbReference type="Pfam" id="PF02770"/>
    </source>
</evidence>
<dbReference type="FunFam" id="1.10.540.10:FF:000001">
    <property type="entry name" value="Very long-chain-specific acyl-CoA dehydrogenase, mitochondrial"/>
    <property type="match status" value="1"/>
</dbReference>
<protein>
    <submittedName>
        <fullName evidence="12">Acyl-CoA dehydrogenase</fullName>
    </submittedName>
</protein>
<evidence type="ECO:0000259" key="11">
    <source>
        <dbReference type="Pfam" id="PF02771"/>
    </source>
</evidence>
<comment type="pathway">
    <text evidence="2">Amino-acid degradation; L-valine degradation.</text>
</comment>
<feature type="domain" description="Acyl-CoA dehydrogenase/oxidase N-terminal" evidence="11">
    <location>
        <begin position="6"/>
        <end position="115"/>
    </location>
</feature>
<reference evidence="12 13" key="1">
    <citation type="submission" date="2014-02" db="EMBL/GenBank/DDBJ databases">
        <title>Whole genome sequence of Sphingobium chlorophenolicum NBRC 16172.</title>
        <authorList>
            <person name="Gan H.M."/>
            <person name="Gan H.Y."/>
            <person name="Chew T.H."/>
            <person name="Savka M.A."/>
        </authorList>
    </citation>
    <scope>NUCLEOTIDE SEQUENCE [LARGE SCALE GENOMIC DNA]</scope>
    <source>
        <strain evidence="12 13">NBRC 16172</strain>
    </source>
</reference>
<dbReference type="Pfam" id="PF02770">
    <property type="entry name" value="Acyl-CoA_dh_M"/>
    <property type="match status" value="1"/>
</dbReference>
<dbReference type="AlphaFoldDB" id="A0A081RJS9"/>
<feature type="domain" description="Acyl-CoA oxidase/dehydrogenase middle" evidence="10">
    <location>
        <begin position="119"/>
        <end position="215"/>
    </location>
</feature>
<evidence type="ECO:0000256" key="8">
    <source>
        <dbReference type="RuleBase" id="RU362125"/>
    </source>
</evidence>
<evidence type="ECO:0000313" key="12">
    <source>
        <dbReference type="EMBL" id="KEQ55452.1"/>
    </source>
</evidence>
<dbReference type="InterPro" id="IPR006089">
    <property type="entry name" value="Acyl-CoA_DH_CS"/>
</dbReference>
<dbReference type="RefSeq" id="WP_037446280.1">
    <property type="nucleotide sequence ID" value="NZ_JFHR01000001.1"/>
</dbReference>
<dbReference type="Pfam" id="PF02771">
    <property type="entry name" value="Acyl-CoA_dh_N"/>
    <property type="match status" value="1"/>
</dbReference>
<dbReference type="InterPro" id="IPR009100">
    <property type="entry name" value="AcylCoA_DH/oxidase_NM_dom_sf"/>
</dbReference>
<organism evidence="12 13">
    <name type="scientific">Sphingobium chlorophenolicum</name>
    <dbReference type="NCBI Taxonomy" id="46429"/>
    <lineage>
        <taxon>Bacteria</taxon>
        <taxon>Pseudomonadati</taxon>
        <taxon>Pseudomonadota</taxon>
        <taxon>Alphaproteobacteria</taxon>
        <taxon>Sphingomonadales</taxon>
        <taxon>Sphingomonadaceae</taxon>
        <taxon>Sphingobium</taxon>
    </lineage>
</organism>
<evidence type="ECO:0000256" key="3">
    <source>
        <dbReference type="ARBA" id="ARBA00009347"/>
    </source>
</evidence>
<dbReference type="FunFam" id="1.20.140.10:FF:000001">
    <property type="entry name" value="Acyl-CoA dehydrogenase"/>
    <property type="match status" value="1"/>
</dbReference>
<dbReference type="EMBL" id="JFHR01000001">
    <property type="protein sequence ID" value="KEQ55452.1"/>
    <property type="molecule type" value="Genomic_DNA"/>
</dbReference>
<name>A0A081RJS9_SPHCR</name>
<dbReference type="Gene3D" id="1.10.540.10">
    <property type="entry name" value="Acyl-CoA dehydrogenase/oxidase, N-terminal domain"/>
    <property type="match status" value="1"/>
</dbReference>
<proteinExistence type="inferred from homology"/>
<evidence type="ECO:0000256" key="7">
    <source>
        <dbReference type="ARBA" id="ARBA00023002"/>
    </source>
</evidence>
<dbReference type="Pfam" id="PF00441">
    <property type="entry name" value="Acyl-CoA_dh_1"/>
    <property type="match status" value="1"/>
</dbReference>
<dbReference type="InterPro" id="IPR037069">
    <property type="entry name" value="AcylCoA_DH/ox_N_sf"/>
</dbReference>
<dbReference type="GO" id="GO:0050660">
    <property type="term" value="F:flavin adenine dinucleotide binding"/>
    <property type="evidence" value="ECO:0007669"/>
    <property type="project" value="InterPro"/>
</dbReference>
<dbReference type="InterPro" id="IPR006091">
    <property type="entry name" value="Acyl-CoA_Oxase/DH_mid-dom"/>
</dbReference>
<dbReference type="InterPro" id="IPR046373">
    <property type="entry name" value="Acyl-CoA_Oxase/DH_mid-dom_sf"/>
</dbReference>
<dbReference type="Gene3D" id="2.40.110.10">
    <property type="entry name" value="Butyryl-CoA Dehydrogenase, subunit A, domain 2"/>
    <property type="match status" value="1"/>
</dbReference>
<dbReference type="PANTHER" id="PTHR43884:SF12">
    <property type="entry name" value="ISOVALERYL-COA DEHYDROGENASE, MITOCHONDRIAL-RELATED"/>
    <property type="match status" value="1"/>
</dbReference>
<evidence type="ECO:0000313" key="13">
    <source>
        <dbReference type="Proteomes" id="UP000028411"/>
    </source>
</evidence>
<comment type="similarity">
    <text evidence="3 8">Belongs to the acyl-CoA dehydrogenase family.</text>
</comment>
<dbReference type="InterPro" id="IPR013786">
    <property type="entry name" value="AcylCoA_DH/ox_N"/>
</dbReference>
<dbReference type="GO" id="GO:0003995">
    <property type="term" value="F:acyl-CoA dehydrogenase activity"/>
    <property type="evidence" value="ECO:0007669"/>
    <property type="project" value="InterPro"/>
</dbReference>
<evidence type="ECO:0000256" key="2">
    <source>
        <dbReference type="ARBA" id="ARBA00005109"/>
    </source>
</evidence>